<evidence type="ECO:0000313" key="1">
    <source>
        <dbReference type="RefSeq" id="XP_016478019.1"/>
    </source>
</evidence>
<sequence length="153" mass="18052">MDVDYATGGILDKEEVRGQTKCKMIHARNFEERQEVIFNKGQAVGLTDKIVSELCNFIGTIARNRRFITLLFTGWHAVTNDIKQRIWEYVNFIIPTKGKKWVMDGLRDAWRRHTRNIKKTHFDGYPTIEDMLKQRPAEIPKVQFHQLIEYGRD</sequence>
<dbReference type="AlphaFoldDB" id="A0A1S4AN11"/>
<dbReference type="PANTHER" id="PTHR33144:SF16">
    <property type="entry name" value="OS02G0129000 PROTEIN"/>
    <property type="match status" value="1"/>
</dbReference>
<protein>
    <submittedName>
        <fullName evidence="1">Uncharacterized protein isoform X1</fullName>
    </submittedName>
</protein>
<dbReference type="OrthoDB" id="1300609at2759"/>
<name>A0A1S4AN11_TOBAC</name>
<organism evidence="1">
    <name type="scientific">Nicotiana tabacum</name>
    <name type="common">Common tobacco</name>
    <dbReference type="NCBI Taxonomy" id="4097"/>
    <lineage>
        <taxon>Eukaryota</taxon>
        <taxon>Viridiplantae</taxon>
        <taxon>Streptophyta</taxon>
        <taxon>Embryophyta</taxon>
        <taxon>Tracheophyta</taxon>
        <taxon>Spermatophyta</taxon>
        <taxon>Magnoliopsida</taxon>
        <taxon>eudicotyledons</taxon>
        <taxon>Gunneridae</taxon>
        <taxon>Pentapetalae</taxon>
        <taxon>asterids</taxon>
        <taxon>lamiids</taxon>
        <taxon>Solanales</taxon>
        <taxon>Solanaceae</taxon>
        <taxon>Nicotianoideae</taxon>
        <taxon>Nicotianeae</taxon>
        <taxon>Nicotiana</taxon>
    </lineage>
</organism>
<dbReference type="PANTHER" id="PTHR33144">
    <property type="entry name" value="OS10G0409366 PROTEIN-RELATED"/>
    <property type="match status" value="1"/>
</dbReference>
<reference evidence="1" key="1">
    <citation type="submission" date="2025-08" db="UniProtKB">
        <authorList>
            <consortium name="RefSeq"/>
        </authorList>
    </citation>
    <scope>IDENTIFICATION</scope>
</reference>
<dbReference type="RefSeq" id="XP_016478019.1">
    <property type="nucleotide sequence ID" value="XM_016622533.1"/>
</dbReference>
<proteinExistence type="predicted"/>
<gene>
    <name evidence="1" type="primary">LOC107799423</name>
</gene>
<dbReference type="KEGG" id="nta:107799423"/>
<accession>A0A1S4AN11</accession>
<dbReference type="PaxDb" id="4097-A0A1S4AN11"/>